<dbReference type="PANTHER" id="PTHR22958:SF1">
    <property type="entry name" value="GLYCEROPHOSPHOCHOLINE PHOSPHODIESTERASE GPCPD1"/>
    <property type="match status" value="1"/>
</dbReference>
<gene>
    <name evidence="5" type="primary">AlNc14C88G5590</name>
    <name evidence="5" type="ORF">ALNC14_063380</name>
</gene>
<dbReference type="CDD" id="cd00038">
    <property type="entry name" value="CAP_ED"/>
    <property type="match status" value="1"/>
</dbReference>
<dbReference type="GO" id="GO:0008081">
    <property type="term" value="F:phosphoric diester hydrolase activity"/>
    <property type="evidence" value="ECO:0007669"/>
    <property type="project" value="InterPro"/>
</dbReference>
<evidence type="ECO:0000259" key="4">
    <source>
        <dbReference type="PROSITE" id="PS51704"/>
    </source>
</evidence>
<dbReference type="Gene3D" id="2.60.120.260">
    <property type="entry name" value="Galactose-binding domain-like"/>
    <property type="match status" value="1"/>
</dbReference>
<feature type="domain" description="Cyclic nucleotide-binding" evidence="3">
    <location>
        <begin position="415"/>
        <end position="516"/>
    </location>
</feature>
<dbReference type="EMBL" id="FR824133">
    <property type="protein sequence ID" value="CCA20195.1"/>
    <property type="molecule type" value="Genomic_DNA"/>
</dbReference>
<keyword evidence="1" id="KW-0378">Hydrolase</keyword>
<dbReference type="InterPro" id="IPR000595">
    <property type="entry name" value="cNMP-bd_dom"/>
</dbReference>
<proteinExistence type="predicted"/>
<evidence type="ECO:0000313" key="5">
    <source>
        <dbReference type="EMBL" id="CCA20195.1"/>
    </source>
</evidence>
<dbReference type="Gene3D" id="3.20.20.190">
    <property type="entry name" value="Phosphatidylinositol (PI) phosphodiesterase"/>
    <property type="match status" value="1"/>
</dbReference>
<dbReference type="Pfam" id="PF03009">
    <property type="entry name" value="GDPD"/>
    <property type="match status" value="1"/>
</dbReference>
<reference evidence="5" key="1">
    <citation type="journal article" date="2011" name="PLoS Biol.">
        <title>Gene gain and loss during evolution of obligate parasitism in the white rust pathogen of Arabidopsis thaliana.</title>
        <authorList>
            <person name="Kemen E."/>
            <person name="Gardiner A."/>
            <person name="Schultz-Larsen T."/>
            <person name="Kemen A.C."/>
            <person name="Balmuth A.L."/>
            <person name="Robert-Seilaniantz A."/>
            <person name="Bailey K."/>
            <person name="Holub E."/>
            <person name="Studholme D.J."/>
            <person name="Maclean D."/>
            <person name="Jones J.D."/>
        </authorList>
    </citation>
    <scope>NUCLEOTIDE SEQUENCE</scope>
</reference>
<dbReference type="Pfam" id="PF00027">
    <property type="entry name" value="cNMP_binding"/>
    <property type="match status" value="1"/>
</dbReference>
<dbReference type="InterPro" id="IPR008979">
    <property type="entry name" value="Galactose-bd-like_sf"/>
</dbReference>
<protein>
    <submittedName>
        <fullName evidence="5">Glycerophosphodiesterase putative</fullName>
    </submittedName>
</protein>
<dbReference type="Gene3D" id="2.60.120.10">
    <property type="entry name" value="Jelly Rolls"/>
    <property type="match status" value="1"/>
</dbReference>
<dbReference type="HOGENOM" id="CLU_325305_0_0_1"/>
<dbReference type="PROSITE" id="PS50042">
    <property type="entry name" value="CNMP_BINDING_3"/>
    <property type="match status" value="1"/>
</dbReference>
<feature type="compositionally biased region" description="Polar residues" evidence="2">
    <location>
        <begin position="64"/>
        <end position="74"/>
    </location>
</feature>
<dbReference type="InterPro" id="IPR051578">
    <property type="entry name" value="GDPD"/>
</dbReference>
<dbReference type="SUPFAM" id="SSF51695">
    <property type="entry name" value="PLC-like phosphodiesterases"/>
    <property type="match status" value="1"/>
</dbReference>
<evidence type="ECO:0000256" key="2">
    <source>
        <dbReference type="SAM" id="MobiDB-lite"/>
    </source>
</evidence>
<dbReference type="GO" id="GO:0046475">
    <property type="term" value="P:glycerophospholipid catabolic process"/>
    <property type="evidence" value="ECO:0007669"/>
    <property type="project" value="TreeGrafter"/>
</dbReference>
<dbReference type="PROSITE" id="PS51704">
    <property type="entry name" value="GP_PDE"/>
    <property type="match status" value="1"/>
</dbReference>
<feature type="region of interest" description="Disordered" evidence="2">
    <location>
        <begin position="798"/>
        <end position="825"/>
    </location>
</feature>
<accession>F0WG60</accession>
<feature type="region of interest" description="Disordered" evidence="2">
    <location>
        <begin position="64"/>
        <end position="85"/>
    </location>
</feature>
<organism evidence="5">
    <name type="scientific">Albugo laibachii Nc14</name>
    <dbReference type="NCBI Taxonomy" id="890382"/>
    <lineage>
        <taxon>Eukaryota</taxon>
        <taxon>Sar</taxon>
        <taxon>Stramenopiles</taxon>
        <taxon>Oomycota</taxon>
        <taxon>Peronosporomycetes</taxon>
        <taxon>Albuginales</taxon>
        <taxon>Albuginaceae</taxon>
        <taxon>Albugo</taxon>
    </lineage>
</organism>
<dbReference type="SUPFAM" id="SSF49785">
    <property type="entry name" value="Galactose-binding domain-like"/>
    <property type="match status" value="1"/>
</dbReference>
<dbReference type="InterPro" id="IPR017946">
    <property type="entry name" value="PLC-like_Pdiesterase_TIM-brl"/>
</dbReference>
<feature type="compositionally biased region" description="Polar residues" evidence="2">
    <location>
        <begin position="798"/>
        <end position="811"/>
    </location>
</feature>
<dbReference type="InterPro" id="IPR014710">
    <property type="entry name" value="RmlC-like_jellyroll"/>
</dbReference>
<feature type="domain" description="GP-PDE" evidence="4">
    <location>
        <begin position="662"/>
        <end position="1022"/>
    </location>
</feature>
<dbReference type="CDD" id="cd08572">
    <property type="entry name" value="GDPD_GDE5_like"/>
    <property type="match status" value="1"/>
</dbReference>
<evidence type="ECO:0000259" key="3">
    <source>
        <dbReference type="PROSITE" id="PS50042"/>
    </source>
</evidence>
<dbReference type="SUPFAM" id="SSF51206">
    <property type="entry name" value="cAMP-binding domain-like"/>
    <property type="match status" value="1"/>
</dbReference>
<dbReference type="InterPro" id="IPR018490">
    <property type="entry name" value="cNMP-bd_dom_sf"/>
</dbReference>
<reference evidence="5" key="2">
    <citation type="submission" date="2011-02" db="EMBL/GenBank/DDBJ databases">
        <authorList>
            <person name="MacLean D."/>
        </authorList>
    </citation>
    <scope>NUCLEOTIDE SEQUENCE</scope>
</reference>
<dbReference type="PANTHER" id="PTHR22958">
    <property type="entry name" value="GLYCEROPHOSPHORYL DIESTER PHOSPHODIESTERASE"/>
    <property type="match status" value="1"/>
</dbReference>
<sequence length="1030" mass="117677">MELVKDSETESMYLARIQLTNESRPVEYKYILKDEDAIVCWETIPGNRIFNEFSGLNVAKNKASSQSSIHTTSDGPHPGDRMSSLGNNGSRNGFFEWNCCRTTRETSPWWQVDLEKIYPISSLCLWKALTHHEMPREPASFGHRWKTWNTRQPRIWIFISTKPLVGSLESLKQSAIDSKIYGRRLEYDASIDDRVHVLKFCDAQKPEISDRSSLKVDIPGQFVRVQIESESSALQFAELEVYTRESIDEKEALFEQDDGIFAIECSPEGSLLPRMDHGWLDPQSNKVELRLRIGSLDYLSPAINWNIENQGDVRLSLTLLQRRSGITSMTSAHEKVAWEESLLRAQGNYSVHAESPGLLGNYKSFLSKKDAPLYAFLNHLDLSVYNQPLTPGNGTSGCVESLSQWMSRCSWKDLIRPEQLQRLCAAIKVSNYEPNDVILPYGERIPTMWFVRTGVVDLYGPETTDGSNLLRSLNPMECFNELALFGTSDRKCASFKARGFVSCEHLSQRTIIDILGLEGFSKCRSFLVRELSSQKKHLHLEQDSSDLVLKDHLGYIFKVQLPASSFSSSETDSSFRLRLDFHDEKRYVGSSYIFPSQFTSKTEGTLRLSIIGMDDTDNLVESAHHTQFAGEISVDYIIIKPFVHADNNIKNVWRRYWRERPPLNIGHRGMGRSFAQVDGFRHALFRENSLASFILAGRSGADFVEVDVQLTKDQIPILYHDFTLKVGLEDQHAWSKGTRSEECELGIHELTLRQLTRCATQPMNHGERPRNTGMLRKRIQKHWKTIIGGKYLKSNGHENGTLINPDASNSKGPEGNHPAPRPSSDGILHDLSAYESLEHLVDFFPLLEDLLHYVPAHVGLNIEIKYPDSFYRKQLRELQFFELNRYIDAILTSVFHHAGPRRIFFSSFDPHVCMMLHSKQIKYAVFLLSCGSLECIKSRNVCQTLQFALEFAQLEQLQGVVTDSKTFLQNPEMMDYVKEAAPKLLWMTYGDQNTSFDAFQCQKKHALDAIISDNIGDLIRKERKLLNHRK</sequence>
<dbReference type="InterPro" id="IPR030395">
    <property type="entry name" value="GP_PDE_dom"/>
</dbReference>
<name>F0WG60_9STRA</name>
<evidence type="ECO:0000256" key="1">
    <source>
        <dbReference type="ARBA" id="ARBA00022801"/>
    </source>
</evidence>
<dbReference type="AlphaFoldDB" id="F0WG60"/>